<accession>D3S0D0</accession>
<dbReference type="eggNOG" id="arCOG07473">
    <property type="taxonomic scope" value="Archaea"/>
</dbReference>
<keyword evidence="1" id="KW-0472">Membrane</keyword>
<dbReference type="InterPro" id="IPR043713">
    <property type="entry name" value="DUF5654"/>
</dbReference>
<evidence type="ECO:0000256" key="1">
    <source>
        <dbReference type="SAM" id="Phobius"/>
    </source>
</evidence>
<dbReference type="KEGG" id="fpl:Ferp_2059"/>
<protein>
    <submittedName>
        <fullName evidence="2">Uncharacterized protein</fullName>
    </submittedName>
</protein>
<name>D3S0D0_FERPA</name>
<keyword evidence="1" id="KW-1133">Transmembrane helix</keyword>
<evidence type="ECO:0000313" key="3">
    <source>
        <dbReference type="Proteomes" id="UP000002613"/>
    </source>
</evidence>
<reference evidence="2 3" key="2">
    <citation type="journal article" date="2011" name="Stand. Genomic Sci.">
        <title>Complete genome sequence of Ferroglobus placidus AEDII12DO.</title>
        <authorList>
            <person name="Anderson I."/>
            <person name="Risso C."/>
            <person name="Holmes D."/>
            <person name="Lucas S."/>
            <person name="Copeland A."/>
            <person name="Lapidus A."/>
            <person name="Cheng J.F."/>
            <person name="Bruce D."/>
            <person name="Goodwin L."/>
            <person name="Pitluck S."/>
            <person name="Saunders E."/>
            <person name="Brettin T."/>
            <person name="Detter J.C."/>
            <person name="Han C."/>
            <person name="Tapia R."/>
            <person name="Larimer F."/>
            <person name="Land M."/>
            <person name="Hauser L."/>
            <person name="Woyke T."/>
            <person name="Lovley D."/>
            <person name="Kyrpides N."/>
            <person name="Ivanova N."/>
        </authorList>
    </citation>
    <scope>NUCLEOTIDE SEQUENCE [LARGE SCALE GENOMIC DNA]</scope>
    <source>
        <strain evidence="3">DSM 10642 / AEDII12DO</strain>
    </source>
</reference>
<dbReference type="AlphaFoldDB" id="D3S0D0"/>
<proteinExistence type="predicted"/>
<dbReference type="Proteomes" id="UP000002613">
    <property type="component" value="Chromosome"/>
</dbReference>
<keyword evidence="3" id="KW-1185">Reference proteome</keyword>
<dbReference type="EMBL" id="CP001899">
    <property type="protein sequence ID" value="ADC66193.1"/>
    <property type="molecule type" value="Genomic_DNA"/>
</dbReference>
<gene>
    <name evidence="2" type="ordered locus">Ferp_2059</name>
</gene>
<dbReference type="RefSeq" id="WP_012966532.1">
    <property type="nucleotide sequence ID" value="NC_013849.1"/>
</dbReference>
<keyword evidence="1" id="KW-0812">Transmembrane</keyword>
<feature type="transmembrane region" description="Helical" evidence="1">
    <location>
        <begin position="47"/>
        <end position="71"/>
    </location>
</feature>
<dbReference type="PaxDb" id="589924-Ferp_2059"/>
<dbReference type="STRING" id="589924.Ferp_2059"/>
<dbReference type="GeneID" id="8779593"/>
<feature type="transmembrane region" description="Helical" evidence="1">
    <location>
        <begin position="7"/>
        <end position="27"/>
    </location>
</feature>
<dbReference type="Pfam" id="PF18898">
    <property type="entry name" value="DUF5654"/>
    <property type="match status" value="1"/>
</dbReference>
<dbReference type="OrthoDB" id="117061at2157"/>
<reference evidence="3" key="1">
    <citation type="submission" date="2010-02" db="EMBL/GenBank/DDBJ databases">
        <title>Complete sequence of Ferroglobus placidus DSM 10642.</title>
        <authorList>
            <consortium name="US DOE Joint Genome Institute"/>
            <person name="Lucas S."/>
            <person name="Copeland A."/>
            <person name="Lapidus A."/>
            <person name="Cheng J.-F."/>
            <person name="Bruce D."/>
            <person name="Goodwin L."/>
            <person name="Pitluck S."/>
            <person name="Saunders E."/>
            <person name="Brettin T."/>
            <person name="Detter J.C."/>
            <person name="Han C."/>
            <person name="Tapia R."/>
            <person name="Larimer F."/>
            <person name="Land M."/>
            <person name="Hauser L."/>
            <person name="Kyrpides N."/>
            <person name="Ivanova N."/>
            <person name="Holmes D."/>
            <person name="Lovley D."/>
            <person name="Kyrpides N."/>
            <person name="Anderson I.J."/>
            <person name="Woyke T."/>
        </authorList>
    </citation>
    <scope>NUCLEOTIDE SEQUENCE [LARGE SCALE GENOMIC DNA]</scope>
    <source>
        <strain evidence="3">DSM 10642 / AEDII12DO</strain>
    </source>
</reference>
<sequence length="78" mass="8457">MSVRGEVLDKLSTLANSAFGLVAALAWNDAVKALFKHVFGTPDNLPVMFAYAFFVTVLAVIFSIWIGRAVAKAKELVK</sequence>
<organism evidence="2 3">
    <name type="scientific">Ferroglobus placidus (strain DSM 10642 / AEDII12DO)</name>
    <dbReference type="NCBI Taxonomy" id="589924"/>
    <lineage>
        <taxon>Archaea</taxon>
        <taxon>Methanobacteriati</taxon>
        <taxon>Methanobacteriota</taxon>
        <taxon>Archaeoglobi</taxon>
        <taxon>Archaeoglobales</taxon>
        <taxon>Archaeoglobaceae</taxon>
        <taxon>Ferroglobus</taxon>
    </lineage>
</organism>
<evidence type="ECO:0000313" key="2">
    <source>
        <dbReference type="EMBL" id="ADC66193.1"/>
    </source>
</evidence>
<dbReference type="HOGENOM" id="CLU_183471_0_0_2"/>